<dbReference type="AlphaFoldDB" id="A0A3B1AXA8"/>
<keyword evidence="3" id="KW-1003">Cell membrane</keyword>
<evidence type="ECO:0000256" key="4">
    <source>
        <dbReference type="ARBA" id="ARBA00022519"/>
    </source>
</evidence>
<accession>A0A3B1AXA8</accession>
<proteinExistence type="predicted"/>
<comment type="subcellular location">
    <subcellularLocation>
        <location evidence="1">Cell inner membrane</location>
        <topology evidence="1">Multi-pass membrane protein</topology>
    </subcellularLocation>
</comment>
<name>A0A3B1AXA8_9ZZZZ</name>
<organism evidence="10">
    <name type="scientific">hydrothermal vent metagenome</name>
    <dbReference type="NCBI Taxonomy" id="652676"/>
    <lineage>
        <taxon>unclassified sequences</taxon>
        <taxon>metagenomes</taxon>
        <taxon>ecological metagenomes</taxon>
    </lineage>
</organism>
<evidence type="ECO:0000256" key="8">
    <source>
        <dbReference type="SAM" id="Phobius"/>
    </source>
</evidence>
<evidence type="ECO:0000259" key="9">
    <source>
        <dbReference type="Pfam" id="PF04290"/>
    </source>
</evidence>
<dbReference type="InterPro" id="IPR007387">
    <property type="entry name" value="TRAP_DctQ"/>
</dbReference>
<reference evidence="10" key="1">
    <citation type="submission" date="2018-06" db="EMBL/GenBank/DDBJ databases">
        <authorList>
            <person name="Zhirakovskaya E."/>
        </authorList>
    </citation>
    <scope>NUCLEOTIDE SEQUENCE</scope>
</reference>
<keyword evidence="4" id="KW-0997">Cell inner membrane</keyword>
<gene>
    <name evidence="10" type="ORF">MNBD_ALPHA03-772</name>
</gene>
<evidence type="ECO:0000256" key="2">
    <source>
        <dbReference type="ARBA" id="ARBA00022448"/>
    </source>
</evidence>
<feature type="transmembrane region" description="Helical" evidence="8">
    <location>
        <begin position="71"/>
        <end position="94"/>
    </location>
</feature>
<feature type="transmembrane region" description="Helical" evidence="8">
    <location>
        <begin position="114"/>
        <end position="139"/>
    </location>
</feature>
<evidence type="ECO:0000313" key="10">
    <source>
        <dbReference type="EMBL" id="VAX04313.1"/>
    </source>
</evidence>
<protein>
    <recommendedName>
        <fullName evidence="9">Tripartite ATP-independent periplasmic transporters DctQ component domain-containing protein</fullName>
    </recommendedName>
</protein>
<keyword evidence="2" id="KW-0813">Transport</keyword>
<feature type="transmembrane region" description="Helical" evidence="8">
    <location>
        <begin position="34"/>
        <end position="50"/>
    </location>
</feature>
<dbReference type="PANTHER" id="PTHR35011:SF4">
    <property type="entry name" value="SLL1102 PROTEIN"/>
    <property type="match status" value="1"/>
</dbReference>
<feature type="domain" description="Tripartite ATP-independent periplasmic transporters DctQ component" evidence="9">
    <location>
        <begin position="9"/>
        <end position="130"/>
    </location>
</feature>
<dbReference type="InterPro" id="IPR055348">
    <property type="entry name" value="DctQ"/>
</dbReference>
<dbReference type="EMBL" id="UOFW01000088">
    <property type="protein sequence ID" value="VAX04313.1"/>
    <property type="molecule type" value="Genomic_DNA"/>
</dbReference>
<dbReference type="PANTHER" id="PTHR35011">
    <property type="entry name" value="2,3-DIKETO-L-GULONATE TRAP TRANSPORTER SMALL PERMEASE PROTEIN YIAM"/>
    <property type="match status" value="1"/>
</dbReference>
<keyword evidence="6 8" id="KW-1133">Transmembrane helix</keyword>
<sequence length="159" mass="18358">MISWLTLFLVLMQFAIVIGHYIFREGAIFLQESLLYAHSMVFLGAAAYTLRHNGHVRVDVFYNHFREKTKAWINLIGFAVFLFPITAVITWMAWPYVMSSWKIFEGSIESSGIQAVYLLKSMILFFSITLFLQGFSLFLHSILTILNIEHLAEDSPELL</sequence>
<dbReference type="Pfam" id="PF04290">
    <property type="entry name" value="DctQ"/>
    <property type="match status" value="1"/>
</dbReference>
<evidence type="ECO:0000256" key="3">
    <source>
        <dbReference type="ARBA" id="ARBA00022475"/>
    </source>
</evidence>
<keyword evidence="5 8" id="KW-0812">Transmembrane</keyword>
<evidence type="ECO:0000256" key="6">
    <source>
        <dbReference type="ARBA" id="ARBA00022989"/>
    </source>
</evidence>
<dbReference type="GO" id="GO:0005886">
    <property type="term" value="C:plasma membrane"/>
    <property type="evidence" value="ECO:0007669"/>
    <property type="project" value="UniProtKB-SubCell"/>
</dbReference>
<keyword evidence="7 8" id="KW-0472">Membrane</keyword>
<evidence type="ECO:0000256" key="7">
    <source>
        <dbReference type="ARBA" id="ARBA00023136"/>
    </source>
</evidence>
<evidence type="ECO:0000256" key="1">
    <source>
        <dbReference type="ARBA" id="ARBA00004429"/>
    </source>
</evidence>
<evidence type="ECO:0000256" key="5">
    <source>
        <dbReference type="ARBA" id="ARBA00022692"/>
    </source>
</evidence>